<feature type="compositionally biased region" description="Low complexity" evidence="5">
    <location>
        <begin position="580"/>
        <end position="610"/>
    </location>
</feature>
<reference evidence="7 8" key="1">
    <citation type="submission" date="2024-02" db="EMBL/GenBank/DDBJ databases">
        <title>De novo assembly and annotation of 12 fungi associated with fruit tree decline syndrome in Ontario, Canada.</title>
        <authorList>
            <person name="Sulman M."/>
            <person name="Ellouze W."/>
            <person name="Ilyukhin E."/>
        </authorList>
    </citation>
    <scope>NUCLEOTIDE SEQUENCE [LARGE SCALE GENOMIC DNA]</scope>
    <source>
        <strain evidence="7 8">M42-189</strain>
    </source>
</reference>
<dbReference type="Proteomes" id="UP001521785">
    <property type="component" value="Unassembled WGS sequence"/>
</dbReference>
<keyword evidence="4" id="KW-0067">ATP-binding</keyword>
<dbReference type="PROSITE" id="PS50011">
    <property type="entry name" value="PROTEIN_KINASE_DOM"/>
    <property type="match status" value="1"/>
</dbReference>
<keyword evidence="1" id="KW-0808">Transferase</keyword>
<dbReference type="EMBL" id="JAKJXO020000002">
    <property type="protein sequence ID" value="KAL1610140.1"/>
    <property type="molecule type" value="Genomic_DNA"/>
</dbReference>
<dbReference type="InterPro" id="IPR000719">
    <property type="entry name" value="Prot_kinase_dom"/>
</dbReference>
<feature type="compositionally biased region" description="Polar residues" evidence="5">
    <location>
        <begin position="390"/>
        <end position="401"/>
    </location>
</feature>
<dbReference type="PANTHER" id="PTHR11042">
    <property type="entry name" value="EUKARYOTIC TRANSLATION INITIATION FACTOR 2-ALPHA KINASE EIF2-ALPHA KINASE -RELATED"/>
    <property type="match status" value="1"/>
</dbReference>
<protein>
    <recommendedName>
        <fullName evidence="6">Protein kinase domain-containing protein</fullName>
    </recommendedName>
</protein>
<dbReference type="PANTHER" id="PTHR11042:SF190">
    <property type="entry name" value="MITOSIS INHIBITOR PROTEIN KINASE MIK1"/>
    <property type="match status" value="1"/>
</dbReference>
<evidence type="ECO:0000256" key="3">
    <source>
        <dbReference type="ARBA" id="ARBA00022777"/>
    </source>
</evidence>
<organism evidence="7 8">
    <name type="scientific">Paraconiothyrium brasiliense</name>
    <dbReference type="NCBI Taxonomy" id="300254"/>
    <lineage>
        <taxon>Eukaryota</taxon>
        <taxon>Fungi</taxon>
        <taxon>Dikarya</taxon>
        <taxon>Ascomycota</taxon>
        <taxon>Pezizomycotina</taxon>
        <taxon>Dothideomycetes</taxon>
        <taxon>Pleosporomycetidae</taxon>
        <taxon>Pleosporales</taxon>
        <taxon>Massarineae</taxon>
        <taxon>Didymosphaeriaceae</taxon>
        <taxon>Paraconiothyrium</taxon>
    </lineage>
</organism>
<proteinExistence type="predicted"/>
<keyword evidence="2" id="KW-0547">Nucleotide-binding</keyword>
<feature type="region of interest" description="Disordered" evidence="5">
    <location>
        <begin position="633"/>
        <end position="733"/>
    </location>
</feature>
<feature type="region of interest" description="Disordered" evidence="5">
    <location>
        <begin position="354"/>
        <end position="401"/>
    </location>
</feature>
<feature type="compositionally biased region" description="Low complexity" evidence="5">
    <location>
        <begin position="374"/>
        <end position="389"/>
    </location>
</feature>
<evidence type="ECO:0000256" key="1">
    <source>
        <dbReference type="ARBA" id="ARBA00022679"/>
    </source>
</evidence>
<feature type="compositionally biased region" description="Basic and acidic residues" evidence="5">
    <location>
        <begin position="456"/>
        <end position="466"/>
    </location>
</feature>
<comment type="caution">
    <text evidence="7">The sequence shown here is derived from an EMBL/GenBank/DDBJ whole genome shotgun (WGS) entry which is preliminary data.</text>
</comment>
<evidence type="ECO:0000256" key="5">
    <source>
        <dbReference type="SAM" id="MobiDB-lite"/>
    </source>
</evidence>
<evidence type="ECO:0000259" key="6">
    <source>
        <dbReference type="PROSITE" id="PS50011"/>
    </source>
</evidence>
<evidence type="ECO:0000313" key="8">
    <source>
        <dbReference type="Proteomes" id="UP001521785"/>
    </source>
</evidence>
<dbReference type="InterPro" id="IPR011009">
    <property type="entry name" value="Kinase-like_dom_sf"/>
</dbReference>
<dbReference type="Gene3D" id="1.10.510.10">
    <property type="entry name" value="Transferase(Phosphotransferase) domain 1"/>
    <property type="match status" value="1"/>
</dbReference>
<keyword evidence="8" id="KW-1185">Reference proteome</keyword>
<keyword evidence="3" id="KW-0418">Kinase</keyword>
<feature type="region of interest" description="Disordered" evidence="5">
    <location>
        <begin position="567"/>
        <end position="610"/>
    </location>
</feature>
<name>A0ABR3S0E1_9PLEO</name>
<dbReference type="SMART" id="SM00220">
    <property type="entry name" value="S_TKc"/>
    <property type="match status" value="1"/>
</dbReference>
<evidence type="ECO:0000256" key="4">
    <source>
        <dbReference type="ARBA" id="ARBA00022840"/>
    </source>
</evidence>
<evidence type="ECO:0000256" key="2">
    <source>
        <dbReference type="ARBA" id="ARBA00022741"/>
    </source>
</evidence>
<evidence type="ECO:0000313" key="7">
    <source>
        <dbReference type="EMBL" id="KAL1610140.1"/>
    </source>
</evidence>
<sequence>MTARTLNNVVNDQTVALNALIYGYGGHSLVTPQYALQQIWWTEERIDEKVDEDYVNSRLQPKEREWLSRPVGFGDLTDDTYLEWILEKARRLFLILVEIGEADRIFAVVEKSWDDDDLPLSMEDIEQLALTNRRDDQANIRFYQTQFSFLLRVLGPGVHVDYASNEQIPLEFVMGLPPAVALQPWSRVHLPKKPHEVYVRRKFALGNAESTFAYEEDYIMDVESAQMVEHEHIAPVWASYTSKGFGYTLTNFVGQHTLKTFIDHREPPQYKRLSKPERRQLVLNWMLCLSDAVATLHRNGYCHSAIRPSNIIIDENNKIAFSDIASLSTFTRDKKPDPMDAYIYGAAETQHTPASIEPDVVAPPPIVGTRRKPSVASKSSSGSSNSSASRQKLTKSPTNEFSGFNFGFRRLSKQPIQPRQRSRVHETEQADVFSLGCVFVEMVTFMLKKKPNDFLKHRSTKQKEKVNAGGKNSRTDSSYHANMDKVESWMKILETSASTFEHEEFVAIPHILILVRTMLSRNAHMRPSARQVHSQLTDILLEYTTMPDADIHCGAHKHDFRPAASLRAGSDGGWTESNRASSISGSSISSASSDADTIRESSSSSRMSSILNSYSERSTLSGISEVDDDEMWTSFSKKPVPPPVNTRSPVSARFEESPVSLRFEESPLPSPVDTRFETSPVDTRYETSPPLSPLSPVSPRSFRTPITPDSDRSPSPSNAVVQPSRWKPRLLLP</sequence>
<dbReference type="Pfam" id="PF00069">
    <property type="entry name" value="Pkinase"/>
    <property type="match status" value="1"/>
</dbReference>
<accession>A0ABR3S0E1</accession>
<gene>
    <name evidence="7" type="ORF">SLS60_001805</name>
</gene>
<dbReference type="SUPFAM" id="SSF56112">
    <property type="entry name" value="Protein kinase-like (PK-like)"/>
    <property type="match status" value="1"/>
</dbReference>
<dbReference type="InterPro" id="IPR050339">
    <property type="entry name" value="CC_SR_Kinase"/>
</dbReference>
<feature type="domain" description="Protein kinase" evidence="6">
    <location>
        <begin position="148"/>
        <end position="536"/>
    </location>
</feature>
<feature type="region of interest" description="Disordered" evidence="5">
    <location>
        <begin position="456"/>
        <end position="478"/>
    </location>
</feature>